<organism evidence="2 3">
    <name type="scientific">Ranatra chinensis</name>
    <dbReference type="NCBI Taxonomy" id="642074"/>
    <lineage>
        <taxon>Eukaryota</taxon>
        <taxon>Metazoa</taxon>
        <taxon>Ecdysozoa</taxon>
        <taxon>Arthropoda</taxon>
        <taxon>Hexapoda</taxon>
        <taxon>Insecta</taxon>
        <taxon>Pterygota</taxon>
        <taxon>Neoptera</taxon>
        <taxon>Paraneoptera</taxon>
        <taxon>Hemiptera</taxon>
        <taxon>Heteroptera</taxon>
        <taxon>Panheteroptera</taxon>
        <taxon>Nepomorpha</taxon>
        <taxon>Nepidae</taxon>
        <taxon>Ranatrinae</taxon>
        <taxon>Ranatra</taxon>
    </lineage>
</organism>
<accession>A0ABD0XS12</accession>
<feature type="compositionally biased region" description="Low complexity" evidence="1">
    <location>
        <begin position="232"/>
        <end position="247"/>
    </location>
</feature>
<evidence type="ECO:0000313" key="2">
    <source>
        <dbReference type="EMBL" id="KAL1109967.1"/>
    </source>
</evidence>
<dbReference type="Proteomes" id="UP001558652">
    <property type="component" value="Unassembled WGS sequence"/>
</dbReference>
<protein>
    <submittedName>
        <fullName evidence="2">Uncharacterized protein</fullName>
    </submittedName>
</protein>
<comment type="caution">
    <text evidence="2">The sequence shown here is derived from an EMBL/GenBank/DDBJ whole genome shotgun (WGS) entry which is preliminary data.</text>
</comment>
<reference evidence="2 3" key="1">
    <citation type="submission" date="2024-07" db="EMBL/GenBank/DDBJ databases">
        <title>Chromosome-level genome assembly of the water stick insect Ranatra chinensis (Heteroptera: Nepidae).</title>
        <authorList>
            <person name="Liu X."/>
        </authorList>
    </citation>
    <scope>NUCLEOTIDE SEQUENCE [LARGE SCALE GENOMIC DNA]</scope>
    <source>
        <strain evidence="2">Cailab_2021Rc</strain>
        <tissue evidence="2">Muscle</tissue>
    </source>
</reference>
<sequence length="293" mass="32265">MSSLEDDCNPLRQVPPMGRAVRPEGNSEVKVLDISGPKAWREKGLSKPFCDYRDAESVYIYRGLAWSEPVLANRPPSSAVLLRSQHISNVNYGPDSTTEDGDLPKPVRIDELRAKDNKPRNDNQHLSAQIEEDVGRVTCWRSNASATTDHIRARPEATVTTACVVGTVVLDDRAVRDVPSVIPGNDLVRFFPQFDSISPQEVRAEGLEGMAWWRSGAGQCRARLVLVASSAPAEPSSPSSRPVHVVPCLSSPSSDGGVQRGLAPNAAISRRRSMRFSRVLERKRKRGYDDKLD</sequence>
<evidence type="ECO:0000313" key="3">
    <source>
        <dbReference type="Proteomes" id="UP001558652"/>
    </source>
</evidence>
<name>A0ABD0XS12_9HEMI</name>
<feature type="region of interest" description="Disordered" evidence="1">
    <location>
        <begin position="232"/>
        <end position="264"/>
    </location>
</feature>
<dbReference type="EMBL" id="JBFDAA010000114">
    <property type="protein sequence ID" value="KAL1109967.1"/>
    <property type="molecule type" value="Genomic_DNA"/>
</dbReference>
<dbReference type="AlphaFoldDB" id="A0ABD0XS12"/>
<evidence type="ECO:0000256" key="1">
    <source>
        <dbReference type="SAM" id="MobiDB-lite"/>
    </source>
</evidence>
<proteinExistence type="predicted"/>
<keyword evidence="3" id="KW-1185">Reference proteome</keyword>
<feature type="region of interest" description="Disordered" evidence="1">
    <location>
        <begin position="1"/>
        <end position="25"/>
    </location>
</feature>
<gene>
    <name evidence="2" type="ORF">AAG570_014076</name>
</gene>